<dbReference type="SUPFAM" id="SSF54523">
    <property type="entry name" value="Pili subunits"/>
    <property type="match status" value="1"/>
</dbReference>
<dbReference type="STRING" id="1354337.M983_2129"/>
<dbReference type="InterPro" id="IPR045584">
    <property type="entry name" value="Pilin-like"/>
</dbReference>
<feature type="transmembrane region" description="Helical" evidence="2">
    <location>
        <begin position="33"/>
        <end position="54"/>
    </location>
</feature>
<evidence type="ECO:0000313" key="4">
    <source>
        <dbReference type="Proteomes" id="UP000094023"/>
    </source>
</evidence>
<dbReference type="GO" id="GO:0016020">
    <property type="term" value="C:membrane"/>
    <property type="evidence" value="ECO:0007669"/>
    <property type="project" value="UniProtKB-SubCell"/>
</dbReference>
<dbReference type="InterPro" id="IPR012902">
    <property type="entry name" value="N_methyl_site"/>
</dbReference>
<evidence type="ECO:0000313" key="3">
    <source>
        <dbReference type="EMBL" id="OAT26492.1"/>
    </source>
</evidence>
<keyword evidence="2" id="KW-0472">Membrane</keyword>
<keyword evidence="2" id="KW-0812">Transmembrane</keyword>
<keyword evidence="4" id="KW-1185">Reference proteome</keyword>
<evidence type="ECO:0000256" key="2">
    <source>
        <dbReference type="SAM" id="Phobius"/>
    </source>
</evidence>
<dbReference type="Pfam" id="PF07963">
    <property type="entry name" value="N_methyl"/>
    <property type="match status" value="1"/>
</dbReference>
<dbReference type="NCBIfam" id="TIGR02532">
    <property type="entry name" value="IV_pilin_GFxxxE"/>
    <property type="match status" value="1"/>
</dbReference>
<dbReference type="Gene3D" id="3.30.1690.10">
    <property type="entry name" value="TcpA-like pilin"/>
    <property type="match status" value="1"/>
</dbReference>
<comment type="caution">
    <text evidence="3">The sequence shown here is derived from an EMBL/GenBank/DDBJ whole genome shotgun (WGS) entry which is preliminary data.</text>
</comment>
<evidence type="ECO:0000256" key="1">
    <source>
        <dbReference type="ARBA" id="ARBA00004167"/>
    </source>
</evidence>
<accession>A0A198FNG4</accession>
<name>A0A198FNG4_9GAMM</name>
<sequence length="252" mass="27067">MSVNNQKPQLKRISLAEKMKNFKLLKKQRGMTLLEIIIVLGIIGTIAAGVVVLAQRAFDSRAISDVVTNTNTVRVAMKDAYQRADQYPESSGAASSYTVETIKDATSKEAIARLVQLDKISTDEARNNISNDFYNVGGAQTVANGKMKGFFIEINGLDQGQCRNIVSQAGNQWDYVEVAQAAVGKYSKTKAVDMSVKPVITAGEEAGDDKPAVPAQAILRSLNAEGNVNISPDLIAQVCDNNSSNAVILGSR</sequence>
<gene>
    <name evidence="3" type="ORF">M983_2129</name>
</gene>
<keyword evidence="2" id="KW-1133">Transmembrane helix</keyword>
<protein>
    <submittedName>
        <fullName evidence="3">Toxin co-regulated pilin A</fullName>
    </submittedName>
</protein>
<proteinExistence type="predicted"/>
<dbReference type="EMBL" id="LXEN01000100">
    <property type="protein sequence ID" value="OAT26492.1"/>
    <property type="molecule type" value="Genomic_DNA"/>
</dbReference>
<dbReference type="AlphaFoldDB" id="A0A198FNG4"/>
<comment type="subcellular location">
    <subcellularLocation>
        <location evidence="1">Membrane</location>
        <topology evidence="1">Single-pass membrane protein</topology>
    </subcellularLocation>
</comment>
<reference evidence="3 4" key="1">
    <citation type="submission" date="2016-04" db="EMBL/GenBank/DDBJ databases">
        <title>ATOL: Assembling a taxonomically balanced genome-scale reconstruction of the evolutionary history of the Enterobacteriaceae.</title>
        <authorList>
            <person name="Plunkett G.III."/>
            <person name="Neeno-Eckwall E.C."/>
            <person name="Glasner J.D."/>
            <person name="Perna N.T."/>
        </authorList>
    </citation>
    <scope>NUCLEOTIDE SEQUENCE [LARGE SCALE GENOMIC DNA]</scope>
    <source>
        <strain evidence="3 4">ATCC 19692</strain>
    </source>
</reference>
<organism evidence="3 4">
    <name type="scientific">Proteus myxofaciens ATCC 19692</name>
    <dbReference type="NCBI Taxonomy" id="1354337"/>
    <lineage>
        <taxon>Bacteria</taxon>
        <taxon>Pseudomonadati</taxon>
        <taxon>Pseudomonadota</taxon>
        <taxon>Gammaproteobacteria</taxon>
        <taxon>Enterobacterales</taxon>
        <taxon>Morganellaceae</taxon>
        <taxon>Proteus</taxon>
    </lineage>
</organism>
<dbReference type="RefSeq" id="WP_157091954.1">
    <property type="nucleotide sequence ID" value="NZ_LXEN01000100.1"/>
</dbReference>
<dbReference type="PROSITE" id="PS00409">
    <property type="entry name" value="PROKAR_NTER_METHYL"/>
    <property type="match status" value="1"/>
</dbReference>
<dbReference type="OrthoDB" id="6467044at2"/>
<dbReference type="Proteomes" id="UP000094023">
    <property type="component" value="Unassembled WGS sequence"/>
</dbReference>
<dbReference type="PATRIC" id="fig|1354337.4.peg.2181"/>